<keyword evidence="8" id="KW-1185">Reference proteome</keyword>
<gene>
    <name evidence="7" type="ORF">mMyoMyo1_004101</name>
</gene>
<evidence type="ECO:0000256" key="4">
    <source>
        <dbReference type="ARBA" id="ARBA00023242"/>
    </source>
</evidence>
<dbReference type="PANTHER" id="PTHR16073:SF8">
    <property type="entry name" value="DEVELOPMENTAL PLURIPOTENCY-ASSOCIATED PROTEIN 4"/>
    <property type="match status" value="1"/>
</dbReference>
<evidence type="ECO:0000256" key="5">
    <source>
        <dbReference type="SAM" id="MobiDB-lite"/>
    </source>
</evidence>
<dbReference type="InterPro" id="IPR039590">
    <property type="entry name" value="Dppa2/4"/>
</dbReference>
<dbReference type="VEuPathDB" id="HostDB:GeneID_118675717"/>
<evidence type="ECO:0000256" key="2">
    <source>
        <dbReference type="ARBA" id="ARBA00023015"/>
    </source>
</evidence>
<comment type="subcellular location">
    <subcellularLocation>
        <location evidence="1">Nucleus</location>
    </subcellularLocation>
</comment>
<evidence type="ECO:0000313" key="7">
    <source>
        <dbReference type="EMBL" id="KAF6377789.1"/>
    </source>
</evidence>
<dbReference type="GO" id="GO:0003682">
    <property type="term" value="F:chromatin binding"/>
    <property type="evidence" value="ECO:0007669"/>
    <property type="project" value="InterPro"/>
</dbReference>
<evidence type="ECO:0000259" key="6">
    <source>
        <dbReference type="Pfam" id="PF14047"/>
    </source>
</evidence>
<dbReference type="Pfam" id="PF14047">
    <property type="entry name" value="DCR"/>
    <property type="match status" value="1"/>
</dbReference>
<dbReference type="InterPro" id="IPR025891">
    <property type="entry name" value="Dppa2/4_C_dom"/>
</dbReference>
<reference evidence="7 8" key="1">
    <citation type="journal article" date="2020" name="Nature">
        <title>Six reference-quality genomes reveal evolution of bat adaptations.</title>
        <authorList>
            <person name="Jebb D."/>
            <person name="Huang Z."/>
            <person name="Pippel M."/>
            <person name="Hughes G.M."/>
            <person name="Lavrichenko K."/>
            <person name="Devanna P."/>
            <person name="Winkler S."/>
            <person name="Jermiin L.S."/>
            <person name="Skirmuntt E.C."/>
            <person name="Katzourakis A."/>
            <person name="Burkitt-Gray L."/>
            <person name="Ray D.A."/>
            <person name="Sullivan K.A.M."/>
            <person name="Roscito J.G."/>
            <person name="Kirilenko B.M."/>
            <person name="Davalos L.M."/>
            <person name="Corthals A.P."/>
            <person name="Power M.L."/>
            <person name="Jones G."/>
            <person name="Ransome R.D."/>
            <person name="Dechmann D.K.N."/>
            <person name="Locatelli A.G."/>
            <person name="Puechmaille S.J."/>
            <person name="Fedrigo O."/>
            <person name="Jarvis E.D."/>
            <person name="Hiller M."/>
            <person name="Vernes S.C."/>
            <person name="Myers E.W."/>
            <person name="Teeling E.C."/>
        </authorList>
    </citation>
    <scope>NUCLEOTIDE SEQUENCE [LARGE SCALE GENOMIC DNA]</scope>
    <source>
        <strain evidence="7">MMyoMyo1</strain>
        <tissue evidence="7">Flight muscle</tissue>
    </source>
</reference>
<evidence type="ECO:0000313" key="8">
    <source>
        <dbReference type="Proteomes" id="UP000527355"/>
    </source>
</evidence>
<name>A0A7J7ZUN6_MYOMY</name>
<dbReference type="PANTHER" id="PTHR16073">
    <property type="entry name" value="DCR DOMAIN-CONTAINING PROTEIN"/>
    <property type="match status" value="1"/>
</dbReference>
<proteinExistence type="predicted"/>
<dbReference type="Proteomes" id="UP000527355">
    <property type="component" value="Unassembled WGS sequence"/>
</dbReference>
<dbReference type="GO" id="GO:0005634">
    <property type="term" value="C:nucleus"/>
    <property type="evidence" value="ECO:0007669"/>
    <property type="project" value="UniProtKB-SubCell"/>
</dbReference>
<dbReference type="AlphaFoldDB" id="A0A7J7ZUN6"/>
<dbReference type="GO" id="GO:0048731">
    <property type="term" value="P:system development"/>
    <property type="evidence" value="ECO:0007669"/>
    <property type="project" value="TreeGrafter"/>
</dbReference>
<keyword evidence="3" id="KW-0804">Transcription</keyword>
<accession>A0A7J7ZUN6</accession>
<keyword evidence="4" id="KW-0539">Nucleus</keyword>
<evidence type="ECO:0000256" key="1">
    <source>
        <dbReference type="ARBA" id="ARBA00004123"/>
    </source>
</evidence>
<protein>
    <submittedName>
        <fullName evidence="7">Developmental pluripotency associated 4</fullName>
    </submittedName>
</protein>
<keyword evidence="2" id="KW-0805">Transcription regulation</keyword>
<dbReference type="EMBL" id="JABWUV010000002">
    <property type="protein sequence ID" value="KAF6377789.1"/>
    <property type="molecule type" value="Genomic_DNA"/>
</dbReference>
<comment type="caution">
    <text evidence="7">The sequence shown here is derived from an EMBL/GenBank/DDBJ whole genome shotgun (WGS) entry which is preliminary data.</text>
</comment>
<sequence>MTGWLFYPQQKSPKKSGERQKAPKSQPVPTEEKHGAAGEPSDQRTSGVETKRKRSKKDDKASCPQKMAQENKRVRIHKKIPIPPLPLHLPPVNLIHRDVVRAWCQQLKLSTSGQKWETYNRLRAYAYPNQKAIPVKPEEAKILTLSQRKLKMQKGEVSVDSFGLPELTGPLVGGPAPDGGATALLEGMDNIFVTTSTPDDVFASWSRIAATTGKSGKKENVRSPQEASGYKWCVVHGQSLPADTESWVQLQFYAGQAWVPEKPGQVCALFLIPSCNFPPPHLEDNMLCPKCIHSEDAKVTHTVQR</sequence>
<feature type="region of interest" description="Disordered" evidence="5">
    <location>
        <begin position="1"/>
        <end position="74"/>
    </location>
</feature>
<organism evidence="7 8">
    <name type="scientific">Myotis myotis</name>
    <name type="common">Greater mouse-eared bat</name>
    <name type="synonym">Vespertilio myotis</name>
    <dbReference type="NCBI Taxonomy" id="51298"/>
    <lineage>
        <taxon>Eukaryota</taxon>
        <taxon>Metazoa</taxon>
        <taxon>Chordata</taxon>
        <taxon>Craniata</taxon>
        <taxon>Vertebrata</taxon>
        <taxon>Euteleostomi</taxon>
        <taxon>Mammalia</taxon>
        <taxon>Eutheria</taxon>
        <taxon>Laurasiatheria</taxon>
        <taxon>Chiroptera</taxon>
        <taxon>Yangochiroptera</taxon>
        <taxon>Vespertilionidae</taxon>
        <taxon>Myotis</taxon>
    </lineage>
</organism>
<evidence type="ECO:0000256" key="3">
    <source>
        <dbReference type="ARBA" id="ARBA00023163"/>
    </source>
</evidence>
<feature type="domain" description="Developmental pluripotency-associated protein 2/4 C-terminal" evidence="6">
    <location>
        <begin position="230"/>
        <end position="294"/>
    </location>
</feature>